<comment type="caution">
    <text evidence="2">The sequence shown here is derived from an EMBL/GenBank/DDBJ whole genome shotgun (WGS) entry which is preliminary data.</text>
</comment>
<dbReference type="AlphaFoldDB" id="A0A9J6DPS0"/>
<feature type="region of interest" description="Disordered" evidence="1">
    <location>
        <begin position="173"/>
        <end position="210"/>
    </location>
</feature>
<dbReference type="EMBL" id="JABSTU010000008">
    <property type="protein sequence ID" value="KAH8023934.1"/>
    <property type="molecule type" value="Genomic_DNA"/>
</dbReference>
<reference evidence="2" key="1">
    <citation type="journal article" date="2020" name="Cell">
        <title>Large-Scale Comparative Analyses of Tick Genomes Elucidate Their Genetic Diversity and Vector Capacities.</title>
        <authorList>
            <consortium name="Tick Genome and Microbiome Consortium (TIGMIC)"/>
            <person name="Jia N."/>
            <person name="Wang J."/>
            <person name="Shi W."/>
            <person name="Du L."/>
            <person name="Sun Y."/>
            <person name="Zhan W."/>
            <person name="Jiang J.F."/>
            <person name="Wang Q."/>
            <person name="Zhang B."/>
            <person name="Ji P."/>
            <person name="Bell-Sakyi L."/>
            <person name="Cui X.M."/>
            <person name="Yuan T.T."/>
            <person name="Jiang B.G."/>
            <person name="Yang W.F."/>
            <person name="Lam T.T."/>
            <person name="Chang Q.C."/>
            <person name="Ding S.J."/>
            <person name="Wang X.J."/>
            <person name="Zhu J.G."/>
            <person name="Ruan X.D."/>
            <person name="Zhao L."/>
            <person name="Wei J.T."/>
            <person name="Ye R.Z."/>
            <person name="Que T.C."/>
            <person name="Du C.H."/>
            <person name="Zhou Y.H."/>
            <person name="Cheng J.X."/>
            <person name="Dai P.F."/>
            <person name="Guo W.B."/>
            <person name="Han X.H."/>
            <person name="Huang E.J."/>
            <person name="Li L.F."/>
            <person name="Wei W."/>
            <person name="Gao Y.C."/>
            <person name="Liu J.Z."/>
            <person name="Shao H.Z."/>
            <person name="Wang X."/>
            <person name="Wang C.C."/>
            <person name="Yang T.C."/>
            <person name="Huo Q.B."/>
            <person name="Li W."/>
            <person name="Chen H.Y."/>
            <person name="Chen S.E."/>
            <person name="Zhou L.G."/>
            <person name="Ni X.B."/>
            <person name="Tian J.H."/>
            <person name="Sheng Y."/>
            <person name="Liu T."/>
            <person name="Pan Y.S."/>
            <person name="Xia L.Y."/>
            <person name="Li J."/>
            <person name="Zhao F."/>
            <person name="Cao W.C."/>
        </authorList>
    </citation>
    <scope>NUCLEOTIDE SEQUENCE</scope>
    <source>
        <strain evidence="2">Rmic-2018</strain>
    </source>
</reference>
<reference evidence="2" key="2">
    <citation type="submission" date="2021-09" db="EMBL/GenBank/DDBJ databases">
        <authorList>
            <person name="Jia N."/>
            <person name="Wang J."/>
            <person name="Shi W."/>
            <person name="Du L."/>
            <person name="Sun Y."/>
            <person name="Zhan W."/>
            <person name="Jiang J."/>
            <person name="Wang Q."/>
            <person name="Zhang B."/>
            <person name="Ji P."/>
            <person name="Sakyi L.B."/>
            <person name="Cui X."/>
            <person name="Yuan T."/>
            <person name="Jiang B."/>
            <person name="Yang W."/>
            <person name="Lam T.T.-Y."/>
            <person name="Chang Q."/>
            <person name="Ding S."/>
            <person name="Wang X."/>
            <person name="Zhu J."/>
            <person name="Ruan X."/>
            <person name="Zhao L."/>
            <person name="Wei J."/>
            <person name="Que T."/>
            <person name="Du C."/>
            <person name="Cheng J."/>
            <person name="Dai P."/>
            <person name="Han X."/>
            <person name="Huang E."/>
            <person name="Gao Y."/>
            <person name="Liu J."/>
            <person name="Shao H."/>
            <person name="Ye R."/>
            <person name="Li L."/>
            <person name="Wei W."/>
            <person name="Wang X."/>
            <person name="Wang C."/>
            <person name="Huo Q."/>
            <person name="Li W."/>
            <person name="Guo W."/>
            <person name="Chen H."/>
            <person name="Chen S."/>
            <person name="Zhou L."/>
            <person name="Zhou L."/>
            <person name="Ni X."/>
            <person name="Tian J."/>
            <person name="Zhou Y."/>
            <person name="Sheng Y."/>
            <person name="Liu T."/>
            <person name="Pan Y."/>
            <person name="Xia L."/>
            <person name="Li J."/>
            <person name="Zhao F."/>
            <person name="Cao W."/>
        </authorList>
    </citation>
    <scope>NUCLEOTIDE SEQUENCE</scope>
    <source>
        <strain evidence="2">Rmic-2018</strain>
        <tissue evidence="2">Larvae</tissue>
    </source>
</reference>
<accession>A0A9J6DPS0</accession>
<organism evidence="2 3">
    <name type="scientific">Rhipicephalus microplus</name>
    <name type="common">Cattle tick</name>
    <name type="synonym">Boophilus microplus</name>
    <dbReference type="NCBI Taxonomy" id="6941"/>
    <lineage>
        <taxon>Eukaryota</taxon>
        <taxon>Metazoa</taxon>
        <taxon>Ecdysozoa</taxon>
        <taxon>Arthropoda</taxon>
        <taxon>Chelicerata</taxon>
        <taxon>Arachnida</taxon>
        <taxon>Acari</taxon>
        <taxon>Parasitiformes</taxon>
        <taxon>Ixodida</taxon>
        <taxon>Ixodoidea</taxon>
        <taxon>Ixodidae</taxon>
        <taxon>Rhipicephalinae</taxon>
        <taxon>Rhipicephalus</taxon>
        <taxon>Boophilus</taxon>
    </lineage>
</organism>
<evidence type="ECO:0000256" key="1">
    <source>
        <dbReference type="SAM" id="MobiDB-lite"/>
    </source>
</evidence>
<keyword evidence="3" id="KW-1185">Reference proteome</keyword>
<sequence>MRCNRPGTRTPLADAETLTTTCSATGAISTLSGGEPSKNIGAPRHSPHMDPDAYVIVIKPSQTCNLKQYRGTGSIGNGILEAIPQRSIAAKVAQNLKHKYCLYPILEQNLVVIGNKDECSQSIPVSLEQFPMTNKAMNVQAYPKNAGNTNKGVIQLAHTFTTDYILAGQAHDYNQAPSDDHNEQQKSSYMMGNGTSARSSQPRSKKWAGS</sequence>
<evidence type="ECO:0000313" key="2">
    <source>
        <dbReference type="EMBL" id="KAH8023934.1"/>
    </source>
</evidence>
<proteinExistence type="predicted"/>
<gene>
    <name evidence="2" type="ORF">HPB51_019451</name>
</gene>
<name>A0A9J6DPS0_RHIMP</name>
<protein>
    <submittedName>
        <fullName evidence="2">Uncharacterized protein</fullName>
    </submittedName>
</protein>
<evidence type="ECO:0000313" key="3">
    <source>
        <dbReference type="Proteomes" id="UP000821866"/>
    </source>
</evidence>
<feature type="compositionally biased region" description="Polar residues" evidence="1">
    <location>
        <begin position="185"/>
        <end position="202"/>
    </location>
</feature>
<dbReference type="Proteomes" id="UP000821866">
    <property type="component" value="Chromosome 6"/>
</dbReference>